<feature type="domain" description="HTH iclR-type" evidence="4">
    <location>
        <begin position="5"/>
        <end position="64"/>
    </location>
</feature>
<dbReference type="EMBL" id="AZFV01000048">
    <property type="protein sequence ID" value="KRM14170.1"/>
    <property type="molecule type" value="Genomic_DNA"/>
</dbReference>
<keyword evidence="7" id="KW-1185">Reference proteome</keyword>
<dbReference type="PROSITE" id="PS51078">
    <property type="entry name" value="ICLR_ED"/>
    <property type="match status" value="1"/>
</dbReference>
<dbReference type="SUPFAM" id="SSF55781">
    <property type="entry name" value="GAF domain-like"/>
    <property type="match status" value="1"/>
</dbReference>
<dbReference type="InterPro" id="IPR014757">
    <property type="entry name" value="Tscrpt_reg_IclR_C"/>
</dbReference>
<dbReference type="PATRIC" id="fig|1423774.3.peg.2153"/>
<evidence type="ECO:0000259" key="5">
    <source>
        <dbReference type="PROSITE" id="PS51078"/>
    </source>
</evidence>
<sequence length="244" mass="27266">MPNSSSTLRNGLKILEILKGTSGLRLTEITQRLGLNKTTVYRLLSTLVELNYLKKIDNKYSLVHQTDITNQYNDPYLNWVSIPVSKSITNKFQTTAFIGILRGKDVVITQVFPANQGFDEFKVLGNATPVNLSALGKGIVAFLSAAEQQNILNQLNFDIATKYTLTDQLTFQQNLKTIAQNGFALDDEESTIGIRCLAVPIFRNQRVIAALGISGTFDKIPRSKLKQMAKELINCSREITNEFF</sequence>
<dbReference type="InterPro" id="IPR036390">
    <property type="entry name" value="WH_DNA-bd_sf"/>
</dbReference>
<evidence type="ECO:0000259" key="4">
    <source>
        <dbReference type="PROSITE" id="PS51077"/>
    </source>
</evidence>
<dbReference type="InterPro" id="IPR029016">
    <property type="entry name" value="GAF-like_dom_sf"/>
</dbReference>
<dbReference type="RefSeq" id="WP_057893226.1">
    <property type="nucleotide sequence ID" value="NZ_AZFV01000048.1"/>
</dbReference>
<reference evidence="6 7" key="1">
    <citation type="journal article" date="2015" name="Genome Announc.">
        <title>Expanding the biotechnology potential of lactobacilli through comparative genomics of 213 strains and associated genera.</title>
        <authorList>
            <person name="Sun Z."/>
            <person name="Harris H.M."/>
            <person name="McCann A."/>
            <person name="Guo C."/>
            <person name="Argimon S."/>
            <person name="Zhang W."/>
            <person name="Yang X."/>
            <person name="Jeffery I.B."/>
            <person name="Cooney J.C."/>
            <person name="Kagawa T.F."/>
            <person name="Liu W."/>
            <person name="Song Y."/>
            <person name="Salvetti E."/>
            <person name="Wrobel A."/>
            <person name="Rasinkangas P."/>
            <person name="Parkhill J."/>
            <person name="Rea M.C."/>
            <person name="O'Sullivan O."/>
            <person name="Ritari J."/>
            <person name="Douillard F.P."/>
            <person name="Paul Ross R."/>
            <person name="Yang R."/>
            <person name="Briner A.E."/>
            <person name="Felis G.E."/>
            <person name="de Vos W.M."/>
            <person name="Barrangou R."/>
            <person name="Klaenhammer T.R."/>
            <person name="Caufield P.W."/>
            <person name="Cui Y."/>
            <person name="Zhang H."/>
            <person name="O'Toole P.W."/>
        </authorList>
    </citation>
    <scope>NUCLEOTIDE SEQUENCE [LARGE SCALE GENOMIC DNA]</scope>
    <source>
        <strain evidence="6 7">DSM 16982</strain>
    </source>
</reference>
<comment type="caution">
    <text evidence="6">The sequence shown here is derived from an EMBL/GenBank/DDBJ whole genome shotgun (WGS) entry which is preliminary data.</text>
</comment>
<name>A0A0R1W8Q7_9LACO</name>
<accession>A0A0R1W8Q7</accession>
<dbReference type="GO" id="GO:0045892">
    <property type="term" value="P:negative regulation of DNA-templated transcription"/>
    <property type="evidence" value="ECO:0007669"/>
    <property type="project" value="UniProtKB-ARBA"/>
</dbReference>
<evidence type="ECO:0000256" key="1">
    <source>
        <dbReference type="ARBA" id="ARBA00023015"/>
    </source>
</evidence>
<dbReference type="Proteomes" id="UP000051302">
    <property type="component" value="Unassembled WGS sequence"/>
</dbReference>
<evidence type="ECO:0000313" key="7">
    <source>
        <dbReference type="Proteomes" id="UP000051302"/>
    </source>
</evidence>
<dbReference type="GO" id="GO:0003677">
    <property type="term" value="F:DNA binding"/>
    <property type="evidence" value="ECO:0007669"/>
    <property type="project" value="UniProtKB-KW"/>
</dbReference>
<dbReference type="InterPro" id="IPR036388">
    <property type="entry name" value="WH-like_DNA-bd_sf"/>
</dbReference>
<proteinExistence type="predicted"/>
<keyword evidence="2" id="KW-0238">DNA-binding</keyword>
<dbReference type="GO" id="GO:0003700">
    <property type="term" value="F:DNA-binding transcription factor activity"/>
    <property type="evidence" value="ECO:0007669"/>
    <property type="project" value="TreeGrafter"/>
</dbReference>
<gene>
    <name evidence="6" type="ORF">FD31_GL002074</name>
</gene>
<dbReference type="InterPro" id="IPR050707">
    <property type="entry name" value="HTH_MetabolicPath_Reg"/>
</dbReference>
<dbReference type="SMART" id="SM00346">
    <property type="entry name" value="HTH_ICLR"/>
    <property type="match status" value="1"/>
</dbReference>
<dbReference type="PROSITE" id="PS51077">
    <property type="entry name" value="HTH_ICLR"/>
    <property type="match status" value="1"/>
</dbReference>
<dbReference type="Gene3D" id="3.30.450.40">
    <property type="match status" value="1"/>
</dbReference>
<dbReference type="InterPro" id="IPR005471">
    <property type="entry name" value="Tscrpt_reg_IclR_N"/>
</dbReference>
<evidence type="ECO:0000256" key="2">
    <source>
        <dbReference type="ARBA" id="ARBA00023125"/>
    </source>
</evidence>
<dbReference type="AlphaFoldDB" id="A0A0R1W8Q7"/>
<feature type="domain" description="IclR-ED" evidence="5">
    <location>
        <begin position="64"/>
        <end position="244"/>
    </location>
</feature>
<dbReference type="STRING" id="1423774.FD31_GL002074"/>
<dbReference type="PANTHER" id="PTHR30136:SF24">
    <property type="entry name" value="HTH-TYPE TRANSCRIPTIONAL REPRESSOR ALLR"/>
    <property type="match status" value="1"/>
</dbReference>
<evidence type="ECO:0000256" key="3">
    <source>
        <dbReference type="ARBA" id="ARBA00023163"/>
    </source>
</evidence>
<dbReference type="PANTHER" id="PTHR30136">
    <property type="entry name" value="HELIX-TURN-HELIX TRANSCRIPTIONAL REGULATOR, ICLR FAMILY"/>
    <property type="match status" value="1"/>
</dbReference>
<keyword evidence="1" id="KW-0805">Transcription regulation</keyword>
<protein>
    <submittedName>
        <fullName evidence="6">IclR family transcriptional regulator</fullName>
    </submittedName>
</protein>
<dbReference type="Gene3D" id="1.10.10.10">
    <property type="entry name" value="Winged helix-like DNA-binding domain superfamily/Winged helix DNA-binding domain"/>
    <property type="match status" value="1"/>
</dbReference>
<keyword evidence="3" id="KW-0804">Transcription</keyword>
<organism evidence="6 7">
    <name type="scientific">Companilactobacillus nantensis DSM 16982</name>
    <dbReference type="NCBI Taxonomy" id="1423774"/>
    <lineage>
        <taxon>Bacteria</taxon>
        <taxon>Bacillati</taxon>
        <taxon>Bacillota</taxon>
        <taxon>Bacilli</taxon>
        <taxon>Lactobacillales</taxon>
        <taxon>Lactobacillaceae</taxon>
        <taxon>Companilactobacillus</taxon>
    </lineage>
</organism>
<evidence type="ECO:0000313" key="6">
    <source>
        <dbReference type="EMBL" id="KRM14170.1"/>
    </source>
</evidence>
<dbReference type="SUPFAM" id="SSF46785">
    <property type="entry name" value="Winged helix' DNA-binding domain"/>
    <property type="match status" value="1"/>
</dbReference>
<dbReference type="Pfam" id="PF09339">
    <property type="entry name" value="HTH_IclR"/>
    <property type="match status" value="1"/>
</dbReference>
<dbReference type="Pfam" id="PF01614">
    <property type="entry name" value="IclR_C"/>
    <property type="match status" value="1"/>
</dbReference>